<evidence type="ECO:0000259" key="1">
    <source>
        <dbReference type="SMART" id="SM00474"/>
    </source>
</evidence>
<accession>A0A1G4AUW5</accession>
<protein>
    <recommendedName>
        <fullName evidence="1">3'-5' exonuclease domain-containing protein</fullName>
    </recommendedName>
</protein>
<organism evidence="2 3">
    <name type="scientific">Colletotrichum orchidophilum</name>
    <dbReference type="NCBI Taxonomy" id="1209926"/>
    <lineage>
        <taxon>Eukaryota</taxon>
        <taxon>Fungi</taxon>
        <taxon>Dikarya</taxon>
        <taxon>Ascomycota</taxon>
        <taxon>Pezizomycotina</taxon>
        <taxon>Sordariomycetes</taxon>
        <taxon>Hypocreomycetidae</taxon>
        <taxon>Glomerellales</taxon>
        <taxon>Glomerellaceae</taxon>
        <taxon>Colletotrichum</taxon>
    </lineage>
</organism>
<dbReference type="InterPro" id="IPR036397">
    <property type="entry name" value="RNaseH_sf"/>
</dbReference>
<evidence type="ECO:0000313" key="3">
    <source>
        <dbReference type="Proteomes" id="UP000176998"/>
    </source>
</evidence>
<dbReference type="Proteomes" id="UP000176998">
    <property type="component" value="Unassembled WGS sequence"/>
</dbReference>
<dbReference type="InterPro" id="IPR002562">
    <property type="entry name" value="3'-5'_exonuclease_dom"/>
</dbReference>
<gene>
    <name evidence="2" type="ORF">CORC01_11801</name>
</gene>
<dbReference type="GO" id="GO:0006139">
    <property type="term" value="P:nucleobase-containing compound metabolic process"/>
    <property type="evidence" value="ECO:0007669"/>
    <property type="project" value="InterPro"/>
</dbReference>
<dbReference type="PANTHER" id="PTHR43040:SF1">
    <property type="entry name" value="RIBONUCLEASE D"/>
    <property type="match status" value="1"/>
</dbReference>
<keyword evidence="3" id="KW-1185">Reference proteome</keyword>
<sequence length="281" mass="31295">MAALIITEEAVPALAAATGGLSLTDDATTAHGNPTPILIDTTAALSKMVGNLEELPTDPPSLYIDLEGVNLSRHGTISILQLHVLPSKQTYLLDVHTLQGQCFSATSRNGRSFKDILESDTIPKVFFDVRNDSDALYHHFKIDLRGIQDLQLMEIATRTFSRRHVNGLSRCIERDASLSTLERIAWKRVKDKGVKLFAPERGGSYEVFNERPLSSDMIDYCAQDVQVLPLLWARYKSNITSTWWQRIQDASKERVKLSQSSTFVGKGQYMALSPSGWASIR</sequence>
<dbReference type="Pfam" id="PF01612">
    <property type="entry name" value="DNA_pol_A_exo1"/>
    <property type="match status" value="1"/>
</dbReference>
<evidence type="ECO:0000313" key="2">
    <source>
        <dbReference type="EMBL" id="OHE92934.1"/>
    </source>
</evidence>
<dbReference type="Gene3D" id="3.30.420.10">
    <property type="entry name" value="Ribonuclease H-like superfamily/Ribonuclease H"/>
    <property type="match status" value="1"/>
</dbReference>
<dbReference type="SMART" id="SM00474">
    <property type="entry name" value="35EXOc"/>
    <property type="match status" value="1"/>
</dbReference>
<dbReference type="SUPFAM" id="SSF53098">
    <property type="entry name" value="Ribonuclease H-like"/>
    <property type="match status" value="1"/>
</dbReference>
<dbReference type="OrthoDB" id="26838at2759"/>
<dbReference type="GeneID" id="34564933"/>
<dbReference type="PANTHER" id="PTHR43040">
    <property type="entry name" value="RIBONUCLEASE D"/>
    <property type="match status" value="1"/>
</dbReference>
<feature type="domain" description="3'-5' exonuclease" evidence="1">
    <location>
        <begin position="36"/>
        <end position="240"/>
    </location>
</feature>
<dbReference type="GO" id="GO:0008408">
    <property type="term" value="F:3'-5' exonuclease activity"/>
    <property type="evidence" value="ECO:0007669"/>
    <property type="project" value="InterPro"/>
</dbReference>
<dbReference type="STRING" id="1209926.A0A1G4AUW5"/>
<dbReference type="EMBL" id="MJBS01000133">
    <property type="protein sequence ID" value="OHE92934.1"/>
    <property type="molecule type" value="Genomic_DNA"/>
</dbReference>
<reference evidence="2 3" key="1">
    <citation type="submission" date="2016-09" db="EMBL/GenBank/DDBJ databases">
        <authorList>
            <person name="Capua I."/>
            <person name="De Benedictis P."/>
            <person name="Joannis T."/>
            <person name="Lombin L.H."/>
            <person name="Cattoli G."/>
        </authorList>
    </citation>
    <scope>NUCLEOTIDE SEQUENCE [LARGE SCALE GENOMIC DNA]</scope>
    <source>
        <strain evidence="2 3">IMI 309357</strain>
    </source>
</reference>
<dbReference type="GO" id="GO:0003676">
    <property type="term" value="F:nucleic acid binding"/>
    <property type="evidence" value="ECO:0007669"/>
    <property type="project" value="InterPro"/>
</dbReference>
<proteinExistence type="predicted"/>
<dbReference type="RefSeq" id="XP_022470102.1">
    <property type="nucleotide sequence ID" value="XM_022623423.1"/>
</dbReference>
<dbReference type="InterPro" id="IPR012337">
    <property type="entry name" value="RNaseH-like_sf"/>
</dbReference>
<name>A0A1G4AUW5_9PEZI</name>
<comment type="caution">
    <text evidence="2">The sequence shown here is derived from an EMBL/GenBank/DDBJ whole genome shotgun (WGS) entry which is preliminary data.</text>
</comment>
<dbReference type="AlphaFoldDB" id="A0A1G4AUW5"/>